<dbReference type="CDD" id="cd09274">
    <property type="entry name" value="RNase_HI_RT_Ty3"/>
    <property type="match status" value="1"/>
</dbReference>
<feature type="region of interest" description="Disordered" evidence="4">
    <location>
        <begin position="785"/>
        <end position="900"/>
    </location>
</feature>
<dbReference type="FunFam" id="3.30.420.10:FF:000063">
    <property type="entry name" value="Retrovirus-related Pol polyprotein from transposon 297-like Protein"/>
    <property type="match status" value="1"/>
</dbReference>
<organism evidence="7 8">
    <name type="scientific">Mugilogobius chulae</name>
    <name type="common">yellowstripe goby</name>
    <dbReference type="NCBI Taxonomy" id="88201"/>
    <lineage>
        <taxon>Eukaryota</taxon>
        <taxon>Metazoa</taxon>
        <taxon>Chordata</taxon>
        <taxon>Craniata</taxon>
        <taxon>Vertebrata</taxon>
        <taxon>Euteleostomi</taxon>
        <taxon>Actinopterygii</taxon>
        <taxon>Neopterygii</taxon>
        <taxon>Teleostei</taxon>
        <taxon>Neoteleostei</taxon>
        <taxon>Acanthomorphata</taxon>
        <taxon>Gobiaria</taxon>
        <taxon>Gobiiformes</taxon>
        <taxon>Gobioidei</taxon>
        <taxon>Gobiidae</taxon>
        <taxon>Gobionellinae</taxon>
        <taxon>Mugilogobius</taxon>
    </lineage>
</organism>
<evidence type="ECO:0000256" key="2">
    <source>
        <dbReference type="ARBA" id="ARBA00012180"/>
    </source>
</evidence>
<dbReference type="InterPro" id="IPR001584">
    <property type="entry name" value="Integrase_cat-core"/>
</dbReference>
<dbReference type="Gene3D" id="3.30.70.270">
    <property type="match status" value="2"/>
</dbReference>
<sequence>MYEQCDPNVASLAIVIVLANRVFTPSARRSCRSKIAAVSAEIDRLLKAGVIEKIDASPWVSPIVVTGRKTGGIRMCTDLREPNKAVITDCYPLPHVDELFTNLHGAKVFSTIDLANAYYQLPLHEESRDLTAFITHDGLFRFCRVPYGLASAPSAFQKMMADILKDVPGVQNYLDDLIVYGKTQNEHDRNLDSVLCKLKDAGLVLNDKKCHFRKPCLRFLGHIITADGILPDKEHIDAVTNAPPPSDAATLRSFLGLVSWYSKFLPNFATVVAPMRDCANNKDSFIWTAEAQTSFEEIKKLLVNSPALTLFDPALPVVISTDASDYGLGAVFTQVQPDGTEKPVAFASRTLTNAERKYSTVEKEALACVWATEKWRTYLWGRRFTLRTDHQALTTLLSTKGMGRAGMRIARWSARLLCFDYSVVYRPGSQNYTADCLSRLPLPMSADIASDTEPEMVAQISATLASLPVVEFDTACANCPELSALRAQIQKGWPATIKALNDTLVPYYKLKDELSTKDNYILRGSRLIAPLSLRHSLIALAHESHQGIVRTKQRLRDLYWWPGIDAQVHAAISSCVLCQSNDKTARTRPAPLHPVPLPDGPWRKLGLDIVGPFETATPDCRFAITLTDYYSKWPELAFSRTATTEDVVHFLSSVFSRHGDPENIVTDNGTQFTSSAFASFLQSRGISHSKTSVYYPAANGAIERFHRALRSCIQSAIQQSAPWKQTVTNWLQVYRATPHATTATSPYELLYGRKMRTKLNILPLPPCTSTVDEFAQDTVLKKQNKMQRYTDSKRGAQVPSFRPAPIAAGTGPTLSVGPGQLLGTSSMSPGAMRRPLPSTSSSSSAKRIKCMEEDVDSPGEETYYSGQGRSPGSGSQSSSWHDVEPASPHAPPSGLHFSSSPILQQPASYFSHPAIRYHPQETLKEFVQLVCPEGGAAHPNGSSQGKVHNPFLPTPMLPPPPPPPMARPVLSLWTANLRQRPPPTEAAPPRLPRTRLPPHLQLRGLSVLDPEIQDSTSHNNLSGTWDKSCDPRQPLFLKL</sequence>
<proteinExistence type="inferred from homology"/>
<dbReference type="InterPro" id="IPR041577">
    <property type="entry name" value="RT_RNaseH_2"/>
</dbReference>
<evidence type="ECO:0000259" key="5">
    <source>
        <dbReference type="PROSITE" id="PS50878"/>
    </source>
</evidence>
<dbReference type="GO" id="GO:0003676">
    <property type="term" value="F:nucleic acid binding"/>
    <property type="evidence" value="ECO:0007669"/>
    <property type="project" value="InterPro"/>
</dbReference>
<dbReference type="Pfam" id="PF00078">
    <property type="entry name" value="RVT_1"/>
    <property type="match status" value="1"/>
</dbReference>
<comment type="similarity">
    <text evidence="1">Belongs to the beta type-B retroviral polymerase family. HERV class-II K(HML-2) pol subfamily.</text>
</comment>
<dbReference type="GO" id="GO:0004523">
    <property type="term" value="F:RNA-DNA hybrid ribonuclease activity"/>
    <property type="evidence" value="ECO:0007669"/>
    <property type="project" value="UniProtKB-EC"/>
</dbReference>
<name>A0AAW0N5X5_9GOBI</name>
<keyword evidence="8" id="KW-1185">Reference proteome</keyword>
<dbReference type="Gene3D" id="3.30.420.10">
    <property type="entry name" value="Ribonuclease H-like superfamily/Ribonuclease H"/>
    <property type="match status" value="1"/>
</dbReference>
<dbReference type="CDD" id="cd01647">
    <property type="entry name" value="RT_LTR"/>
    <property type="match status" value="1"/>
</dbReference>
<evidence type="ECO:0000259" key="6">
    <source>
        <dbReference type="PROSITE" id="PS50994"/>
    </source>
</evidence>
<dbReference type="FunFam" id="1.10.340.70:FF:000003">
    <property type="entry name" value="Protein CBG25708"/>
    <property type="match status" value="1"/>
</dbReference>
<dbReference type="GO" id="GO:0003700">
    <property type="term" value="F:DNA-binding transcription factor activity"/>
    <property type="evidence" value="ECO:0007669"/>
    <property type="project" value="InterPro"/>
</dbReference>
<feature type="compositionally biased region" description="Polar residues" evidence="4">
    <location>
        <begin position="1013"/>
        <end position="1025"/>
    </location>
</feature>
<dbReference type="InterPro" id="IPR043128">
    <property type="entry name" value="Rev_trsase/Diguanyl_cyclase"/>
</dbReference>
<dbReference type="SUPFAM" id="SSF56672">
    <property type="entry name" value="DNA/RNA polymerases"/>
    <property type="match status" value="1"/>
</dbReference>
<dbReference type="InterPro" id="IPR041588">
    <property type="entry name" value="Integrase_H2C2"/>
</dbReference>
<dbReference type="Proteomes" id="UP001460270">
    <property type="component" value="Unassembled WGS sequence"/>
</dbReference>
<dbReference type="SUPFAM" id="SSF53098">
    <property type="entry name" value="Ribonuclease H-like"/>
    <property type="match status" value="1"/>
</dbReference>
<evidence type="ECO:0000313" key="8">
    <source>
        <dbReference type="Proteomes" id="UP001460270"/>
    </source>
</evidence>
<evidence type="ECO:0000313" key="7">
    <source>
        <dbReference type="EMBL" id="KAK7889395.1"/>
    </source>
</evidence>
<evidence type="ECO:0000256" key="1">
    <source>
        <dbReference type="ARBA" id="ARBA00010879"/>
    </source>
</evidence>
<feature type="domain" description="Integrase catalytic" evidence="6">
    <location>
        <begin position="597"/>
        <end position="754"/>
    </location>
</feature>
<accession>A0AAW0N5X5</accession>
<dbReference type="PANTHER" id="PTHR37984">
    <property type="entry name" value="PROTEIN CBG26694"/>
    <property type="match status" value="1"/>
</dbReference>
<dbReference type="FunFam" id="3.30.70.270:FF:000020">
    <property type="entry name" value="Transposon Tf2-6 polyprotein-like Protein"/>
    <property type="match status" value="1"/>
</dbReference>
<dbReference type="InterPro" id="IPR050951">
    <property type="entry name" value="Retrovirus_Pol_polyprotein"/>
</dbReference>
<gene>
    <name evidence="7" type="ORF">WMY93_024955</name>
</gene>
<feature type="domain" description="Reverse transcriptase" evidence="5">
    <location>
        <begin position="47"/>
        <end position="224"/>
    </location>
</feature>
<dbReference type="FunFam" id="3.10.20.370:FF:000001">
    <property type="entry name" value="Retrovirus-related Pol polyprotein from transposon 17.6-like protein"/>
    <property type="match status" value="1"/>
</dbReference>
<evidence type="ECO:0000256" key="4">
    <source>
        <dbReference type="SAM" id="MobiDB-lite"/>
    </source>
</evidence>
<dbReference type="Pfam" id="PF17921">
    <property type="entry name" value="Integrase_H2C2"/>
    <property type="match status" value="1"/>
</dbReference>
<dbReference type="InterPro" id="IPR036397">
    <property type="entry name" value="RNaseH_sf"/>
</dbReference>
<dbReference type="PROSITE" id="PS50878">
    <property type="entry name" value="RT_POL"/>
    <property type="match status" value="1"/>
</dbReference>
<feature type="region of interest" description="Disordered" evidence="4">
    <location>
        <begin position="1011"/>
        <end position="1039"/>
    </location>
</feature>
<comment type="caution">
    <text evidence="7">The sequence shown here is derived from an EMBL/GenBank/DDBJ whole genome shotgun (WGS) entry which is preliminary data.</text>
</comment>
<dbReference type="GO" id="GO:0015074">
    <property type="term" value="P:DNA integration"/>
    <property type="evidence" value="ECO:0007669"/>
    <property type="project" value="InterPro"/>
</dbReference>
<protein>
    <recommendedName>
        <fullName evidence="3">Gypsy retrotransposon integrase-like protein 1</fullName>
        <ecNumber evidence="2">3.1.26.4</ecNumber>
    </recommendedName>
</protein>
<dbReference type="EC" id="3.1.26.4" evidence="2"/>
<dbReference type="Gene3D" id="1.10.340.70">
    <property type="match status" value="1"/>
</dbReference>
<dbReference type="GO" id="GO:0005634">
    <property type="term" value="C:nucleus"/>
    <property type="evidence" value="ECO:0007669"/>
    <property type="project" value="InterPro"/>
</dbReference>
<dbReference type="AlphaFoldDB" id="A0AAW0N5X5"/>
<dbReference type="Pfam" id="PF00859">
    <property type="entry name" value="CTF_NFI"/>
    <property type="match status" value="2"/>
</dbReference>
<dbReference type="Pfam" id="PF00665">
    <property type="entry name" value="rve"/>
    <property type="match status" value="1"/>
</dbReference>
<dbReference type="PANTHER" id="PTHR37984:SF15">
    <property type="entry name" value="INTEGRASE CATALYTIC DOMAIN-CONTAINING PROTEIN"/>
    <property type="match status" value="1"/>
</dbReference>
<dbReference type="PROSITE" id="PS50994">
    <property type="entry name" value="INTEGRASE"/>
    <property type="match status" value="1"/>
</dbReference>
<dbReference type="InterPro" id="IPR000477">
    <property type="entry name" value="RT_dom"/>
</dbReference>
<dbReference type="InterPro" id="IPR000647">
    <property type="entry name" value="CTF/NFI"/>
</dbReference>
<dbReference type="Gene3D" id="3.10.10.10">
    <property type="entry name" value="HIV Type 1 Reverse Transcriptase, subunit A, domain 1"/>
    <property type="match status" value="1"/>
</dbReference>
<feature type="compositionally biased region" description="Low complexity" evidence="4">
    <location>
        <begin position="865"/>
        <end position="879"/>
    </location>
</feature>
<dbReference type="Pfam" id="PF17919">
    <property type="entry name" value="RT_RNaseH_2"/>
    <property type="match status" value="1"/>
</dbReference>
<dbReference type="InterPro" id="IPR043502">
    <property type="entry name" value="DNA/RNA_pol_sf"/>
</dbReference>
<evidence type="ECO:0000256" key="3">
    <source>
        <dbReference type="ARBA" id="ARBA00039658"/>
    </source>
</evidence>
<dbReference type="InterPro" id="IPR012337">
    <property type="entry name" value="RNaseH-like_sf"/>
</dbReference>
<dbReference type="EMBL" id="JBBPFD010000018">
    <property type="protein sequence ID" value="KAK7889395.1"/>
    <property type="molecule type" value="Genomic_DNA"/>
</dbReference>
<reference evidence="8" key="1">
    <citation type="submission" date="2024-04" db="EMBL/GenBank/DDBJ databases">
        <title>Salinicola lusitanus LLJ914,a marine bacterium isolated from the Okinawa Trough.</title>
        <authorList>
            <person name="Li J."/>
        </authorList>
    </citation>
    <scope>NUCLEOTIDE SEQUENCE [LARGE SCALE GENOMIC DNA]</scope>
</reference>